<accession>A0A317V6E4</accession>
<dbReference type="PANTHER" id="PTHR38116">
    <property type="entry name" value="CHROMOSOME 7, WHOLE GENOME SHOTGUN SEQUENCE"/>
    <property type="match status" value="1"/>
</dbReference>
<dbReference type="InterPro" id="IPR021833">
    <property type="entry name" value="DUF3425"/>
</dbReference>
<protein>
    <recommendedName>
        <fullName evidence="4">BZIP domain-containing protein</fullName>
    </recommendedName>
</protein>
<dbReference type="Proteomes" id="UP000246702">
    <property type="component" value="Unassembled WGS sequence"/>
</dbReference>
<dbReference type="CDD" id="cd14688">
    <property type="entry name" value="bZIP_YAP"/>
    <property type="match status" value="1"/>
</dbReference>
<dbReference type="OrthoDB" id="2245989at2759"/>
<evidence type="ECO:0000313" key="3">
    <source>
        <dbReference type="Proteomes" id="UP000246702"/>
    </source>
</evidence>
<dbReference type="PANTHER" id="PTHR38116:SF1">
    <property type="entry name" value="BZIP DOMAIN-CONTAINING PROTEIN"/>
    <property type="match status" value="1"/>
</dbReference>
<dbReference type="RefSeq" id="XP_025462170.1">
    <property type="nucleotide sequence ID" value="XM_025614758.1"/>
</dbReference>
<dbReference type="EMBL" id="MSFK01000044">
    <property type="protein sequence ID" value="PWY68507.1"/>
    <property type="molecule type" value="Genomic_DNA"/>
</dbReference>
<organism evidence="2 3">
    <name type="scientific">Aspergillus sclerotioniger CBS 115572</name>
    <dbReference type="NCBI Taxonomy" id="1450535"/>
    <lineage>
        <taxon>Eukaryota</taxon>
        <taxon>Fungi</taxon>
        <taxon>Dikarya</taxon>
        <taxon>Ascomycota</taxon>
        <taxon>Pezizomycotina</taxon>
        <taxon>Eurotiomycetes</taxon>
        <taxon>Eurotiomycetidae</taxon>
        <taxon>Eurotiales</taxon>
        <taxon>Aspergillaceae</taxon>
        <taxon>Aspergillus</taxon>
        <taxon>Aspergillus subgen. Circumdati</taxon>
    </lineage>
</organism>
<dbReference type="AlphaFoldDB" id="A0A317V6E4"/>
<proteinExistence type="predicted"/>
<name>A0A317V6E4_9EURO</name>
<feature type="compositionally biased region" description="Low complexity" evidence="1">
    <location>
        <begin position="7"/>
        <end position="16"/>
    </location>
</feature>
<comment type="caution">
    <text evidence="2">The sequence shown here is derived from an EMBL/GenBank/DDBJ whole genome shotgun (WGS) entry which is preliminary data.</text>
</comment>
<evidence type="ECO:0008006" key="4">
    <source>
        <dbReference type="Google" id="ProtNLM"/>
    </source>
</evidence>
<gene>
    <name evidence="2" type="ORF">BO94DRAFT_569830</name>
</gene>
<feature type="region of interest" description="Disordered" evidence="1">
    <location>
        <begin position="1"/>
        <end position="86"/>
    </location>
</feature>
<feature type="compositionally biased region" description="Low complexity" evidence="1">
    <location>
        <begin position="75"/>
        <end position="86"/>
    </location>
</feature>
<dbReference type="STRING" id="1450535.A0A317V6E4"/>
<dbReference type="GeneID" id="37116901"/>
<evidence type="ECO:0000313" key="2">
    <source>
        <dbReference type="EMBL" id="PWY68507.1"/>
    </source>
</evidence>
<evidence type="ECO:0000256" key="1">
    <source>
        <dbReference type="SAM" id="MobiDB-lite"/>
    </source>
</evidence>
<feature type="non-terminal residue" evidence="2">
    <location>
        <position position="247"/>
    </location>
</feature>
<keyword evidence="3" id="KW-1185">Reference proteome</keyword>
<reference evidence="2 3" key="1">
    <citation type="submission" date="2016-12" db="EMBL/GenBank/DDBJ databases">
        <title>The genomes of Aspergillus section Nigri reveals drivers in fungal speciation.</title>
        <authorList>
            <consortium name="DOE Joint Genome Institute"/>
            <person name="Vesth T.C."/>
            <person name="Nybo J."/>
            <person name="Theobald S."/>
            <person name="Brandl J."/>
            <person name="Frisvad J.C."/>
            <person name="Nielsen K.F."/>
            <person name="Lyhne E.K."/>
            <person name="Kogle M.E."/>
            <person name="Kuo A."/>
            <person name="Riley R."/>
            <person name="Clum A."/>
            <person name="Nolan M."/>
            <person name="Lipzen A."/>
            <person name="Salamov A."/>
            <person name="Henrissat B."/>
            <person name="Wiebenga A."/>
            <person name="De Vries R.P."/>
            <person name="Grigoriev I.V."/>
            <person name="Mortensen U.H."/>
            <person name="Andersen M.R."/>
            <person name="Baker S.E."/>
        </authorList>
    </citation>
    <scope>NUCLEOTIDE SEQUENCE [LARGE SCALE GENOMIC DNA]</scope>
    <source>
        <strain evidence="2 3">CBS 115572</strain>
    </source>
</reference>
<sequence length="247" mass="28367">MANHQISPASLTSSSSIELQPKTYTPEDDWTGVNDPKVRRKVQNRLNQRAFRSRQQTNNTHGQTNRTATKTISSQQPQPTQWTWAPPNLPDLMTLYEHRITKTYHLGSPQTDHLLTLTRLNIWRAANDNIIAASMTTEYLWADESISLFSIPTANPLPTSINLPTTTIPVSLQPTNLQKTLPHHPWFDIFPFPAMRDNFLQAEGMFDEDDLCHDLMGFWDSRREEATLLVWGVPWDPMNWEVTEGFV</sequence>
<dbReference type="Pfam" id="PF11905">
    <property type="entry name" value="DUF3425"/>
    <property type="match status" value="1"/>
</dbReference>
<feature type="compositionally biased region" description="Polar residues" evidence="1">
    <location>
        <begin position="53"/>
        <end position="74"/>
    </location>
</feature>